<dbReference type="Proteomes" id="UP001289615">
    <property type="component" value="Unassembled WGS sequence"/>
</dbReference>
<gene>
    <name evidence="2" type="ORF">OU989_01350</name>
    <name evidence="1" type="ORF">U6C28_22500</name>
</gene>
<proteinExistence type="predicted"/>
<reference evidence="2" key="1">
    <citation type="submission" date="2022-11" db="EMBL/GenBank/DDBJ databases">
        <title>Lysinibacillus irui.</title>
        <authorList>
            <person name="Akintayo S.O."/>
        </authorList>
    </citation>
    <scope>NUCLEOTIDE SEQUENCE</scope>
    <source>
        <strain evidence="2">IRB4-01</strain>
    </source>
</reference>
<dbReference type="EMBL" id="CP113527">
    <property type="protein sequence ID" value="WDV07151.1"/>
    <property type="molecule type" value="Genomic_DNA"/>
</dbReference>
<keyword evidence="4" id="KW-1185">Reference proteome</keyword>
<protein>
    <submittedName>
        <fullName evidence="2">Uncharacterized protein</fullName>
    </submittedName>
</protein>
<accession>A0AAJ5URP0</accession>
<dbReference type="EMBL" id="JAXUIA010000020">
    <property type="protein sequence ID" value="MEA0979055.1"/>
    <property type="molecule type" value="Genomic_DNA"/>
</dbReference>
<evidence type="ECO:0000313" key="1">
    <source>
        <dbReference type="EMBL" id="MEA0979055.1"/>
    </source>
</evidence>
<evidence type="ECO:0000313" key="3">
    <source>
        <dbReference type="Proteomes" id="UP001219585"/>
    </source>
</evidence>
<dbReference type="RefSeq" id="WP_274795315.1">
    <property type="nucleotide sequence ID" value="NZ_CP113527.1"/>
</dbReference>
<dbReference type="AlphaFoldDB" id="A0AAJ5URP0"/>
<name>A0AAJ5URP0_9BACI</name>
<organism evidence="2 3">
    <name type="scientific">Lysinibacillus irui</name>
    <dbReference type="NCBI Taxonomy" id="2998077"/>
    <lineage>
        <taxon>Bacteria</taxon>
        <taxon>Bacillati</taxon>
        <taxon>Bacillota</taxon>
        <taxon>Bacilli</taxon>
        <taxon>Bacillales</taxon>
        <taxon>Bacillaceae</taxon>
        <taxon>Lysinibacillus</taxon>
    </lineage>
</organism>
<evidence type="ECO:0000313" key="2">
    <source>
        <dbReference type="EMBL" id="WDV07151.1"/>
    </source>
</evidence>
<dbReference type="KEGG" id="liu:OU989_01350"/>
<reference evidence="1 4" key="2">
    <citation type="submission" date="2023-12" db="EMBL/GenBank/DDBJ databases">
        <title>Genome comparison identifies genes involved in endophytic behavior of Lysinibacillus irui and provides insights into its role as a plant-growth promoting bacterium.</title>
        <authorList>
            <person name="Hilario S."/>
            <person name="Matos I."/>
            <person name="Goncalves M.F.M."/>
            <person name="Pardo C.A."/>
            <person name="Santos M.J."/>
        </authorList>
    </citation>
    <scope>NUCLEOTIDE SEQUENCE [LARGE SCALE GENOMIC DNA]</scope>
    <source>
        <strain evidence="1 4">B3</strain>
    </source>
</reference>
<dbReference type="Proteomes" id="UP001219585">
    <property type="component" value="Chromosome"/>
</dbReference>
<sequence>MDLRRLHIWQPITCLERAQVVNATLNYTDLGLSLTLIDRNNTEVDIIYDKISPIQDYVWSFRYTGEIPRSNLVPLVDEALQQENAINFSAEWFYKMSHSDYIAWFDQLPWIGSKEIPHVEHHIYCFNDGVFDIISDYEPRFVIRNEAI</sequence>
<evidence type="ECO:0000313" key="4">
    <source>
        <dbReference type="Proteomes" id="UP001289615"/>
    </source>
</evidence>